<protein>
    <submittedName>
        <fullName evidence="2">Uncharacterized protein</fullName>
    </submittedName>
</protein>
<feature type="compositionally biased region" description="Basic and acidic residues" evidence="1">
    <location>
        <begin position="63"/>
        <end position="97"/>
    </location>
</feature>
<gene>
    <name evidence="2" type="ORF">SDC9_88057</name>
</gene>
<dbReference type="AlphaFoldDB" id="A0A644ZKJ0"/>
<feature type="compositionally biased region" description="Basic and acidic residues" evidence="1">
    <location>
        <begin position="1"/>
        <end position="10"/>
    </location>
</feature>
<organism evidence="2">
    <name type="scientific">bioreactor metagenome</name>
    <dbReference type="NCBI Taxonomy" id="1076179"/>
    <lineage>
        <taxon>unclassified sequences</taxon>
        <taxon>metagenomes</taxon>
        <taxon>ecological metagenomes</taxon>
    </lineage>
</organism>
<proteinExistence type="predicted"/>
<evidence type="ECO:0000256" key="1">
    <source>
        <dbReference type="SAM" id="MobiDB-lite"/>
    </source>
</evidence>
<sequence length="128" mass="14146">MIPYERKRQCESGPGICRNHARPDEAGAGTQGGAGEDQKLRHVAHHGGQRHGDGGDHRRRPVRVRDQDVRRFRRPDADGEGGHRSDGGRIQIHDRGCGEAGTRNLVHGQTGRRGHDSDGQDGLQRQRD</sequence>
<dbReference type="EMBL" id="VSSQ01009359">
    <property type="protein sequence ID" value="MPM41402.1"/>
    <property type="molecule type" value="Genomic_DNA"/>
</dbReference>
<reference evidence="2" key="1">
    <citation type="submission" date="2019-08" db="EMBL/GenBank/DDBJ databases">
        <authorList>
            <person name="Kucharzyk K."/>
            <person name="Murdoch R.W."/>
            <person name="Higgins S."/>
            <person name="Loffler F."/>
        </authorList>
    </citation>
    <scope>NUCLEOTIDE SEQUENCE</scope>
</reference>
<accession>A0A644ZKJ0</accession>
<evidence type="ECO:0000313" key="2">
    <source>
        <dbReference type="EMBL" id="MPM41402.1"/>
    </source>
</evidence>
<feature type="compositionally biased region" description="Basic and acidic residues" evidence="1">
    <location>
        <begin position="113"/>
        <end position="128"/>
    </location>
</feature>
<name>A0A644ZKJ0_9ZZZZ</name>
<feature type="region of interest" description="Disordered" evidence="1">
    <location>
        <begin position="1"/>
        <end position="128"/>
    </location>
</feature>
<comment type="caution">
    <text evidence="2">The sequence shown here is derived from an EMBL/GenBank/DDBJ whole genome shotgun (WGS) entry which is preliminary data.</text>
</comment>